<proteinExistence type="inferred from homology"/>
<protein>
    <recommendedName>
        <fullName evidence="1">Nuclear nucleic acid-binding protein C1D</fullName>
    </recommendedName>
</protein>
<keyword evidence="1" id="KW-0694">RNA-binding</keyword>
<feature type="compositionally biased region" description="Low complexity" evidence="2">
    <location>
        <begin position="158"/>
        <end position="167"/>
    </location>
</feature>
<comment type="subcellular location">
    <subcellularLocation>
        <location evidence="1">Cytoplasm</location>
    </subcellularLocation>
    <subcellularLocation>
        <location evidence="1">Nucleus</location>
        <location evidence="1">Nucleolus</location>
    </subcellularLocation>
    <subcellularLocation>
        <location evidence="1">Nucleus</location>
    </subcellularLocation>
</comment>
<keyword evidence="1" id="KW-0698">rRNA processing</keyword>
<evidence type="ECO:0000256" key="2">
    <source>
        <dbReference type="SAM" id="MobiDB-lite"/>
    </source>
</evidence>
<evidence type="ECO:0000313" key="3">
    <source>
        <dbReference type="Proteomes" id="UP000887540"/>
    </source>
</evidence>
<reference evidence="4" key="1">
    <citation type="submission" date="2022-11" db="UniProtKB">
        <authorList>
            <consortium name="WormBaseParasite"/>
        </authorList>
    </citation>
    <scope>IDENTIFICATION</scope>
</reference>
<organism evidence="3 4">
    <name type="scientific">Acrobeloides nanus</name>
    <dbReference type="NCBI Taxonomy" id="290746"/>
    <lineage>
        <taxon>Eukaryota</taxon>
        <taxon>Metazoa</taxon>
        <taxon>Ecdysozoa</taxon>
        <taxon>Nematoda</taxon>
        <taxon>Chromadorea</taxon>
        <taxon>Rhabditida</taxon>
        <taxon>Tylenchina</taxon>
        <taxon>Cephalobomorpha</taxon>
        <taxon>Cephaloboidea</taxon>
        <taxon>Cephalobidae</taxon>
        <taxon>Acrobeloides</taxon>
    </lineage>
</organism>
<dbReference type="PANTHER" id="PTHR15341">
    <property type="entry name" value="SUN-COR STEROID HORMONE RECEPTOR CO-REPRESSOR"/>
    <property type="match status" value="1"/>
</dbReference>
<dbReference type="AlphaFoldDB" id="A0A914EPD3"/>
<keyword evidence="1" id="KW-0539">Nucleus</keyword>
<name>A0A914EPD3_9BILA</name>
<comment type="similarity">
    <text evidence="1">Belongs to the C1D family.</text>
</comment>
<comment type="function">
    <text evidence="1">Plays a role in the recruitment of the exosome to pre-rRNA to mediate the 3'-5' end processing of the 5.8S rRNA.</text>
</comment>
<accession>A0A914EPD3</accession>
<dbReference type="GO" id="GO:0005737">
    <property type="term" value="C:cytoplasm"/>
    <property type="evidence" value="ECO:0007669"/>
    <property type="project" value="UniProtKB-SubCell"/>
</dbReference>
<dbReference type="Proteomes" id="UP000887540">
    <property type="component" value="Unplaced"/>
</dbReference>
<keyword evidence="1" id="KW-0963">Cytoplasm</keyword>
<sequence>MEHDQESLPPSLVEQLTKFHEALNKVEDAANLFMSVPYSEHLKRDPLTKARCDLTTLFSVNSLYWMYLCTQGKNPKSDEELTNEINRTKKYMAKLKEFDDRKLRPSLNQRAANAFVRNAMFDLHADSSGSSGTNLEQLPPQSLKELNREWLEEEENYESNQNNVSQEESMDESFTAENSQESQNDT</sequence>
<dbReference type="GO" id="GO:0003677">
    <property type="term" value="F:DNA binding"/>
    <property type="evidence" value="ECO:0007669"/>
    <property type="project" value="UniProtKB-KW"/>
</dbReference>
<feature type="compositionally biased region" description="Polar residues" evidence="2">
    <location>
        <begin position="127"/>
        <end position="140"/>
    </location>
</feature>
<dbReference type="InterPro" id="IPR011082">
    <property type="entry name" value="Exosome-assoc_fac/DNA_repair"/>
</dbReference>
<keyword evidence="1" id="KW-0238">DNA-binding</keyword>
<dbReference type="GO" id="GO:0003723">
    <property type="term" value="F:RNA binding"/>
    <property type="evidence" value="ECO:0007669"/>
    <property type="project" value="UniProtKB-UniRule"/>
</dbReference>
<dbReference type="GO" id="GO:0005730">
    <property type="term" value="C:nucleolus"/>
    <property type="evidence" value="ECO:0007669"/>
    <property type="project" value="UniProtKB-SubCell"/>
</dbReference>
<dbReference type="GO" id="GO:0010468">
    <property type="term" value="P:regulation of gene expression"/>
    <property type="evidence" value="ECO:0007669"/>
    <property type="project" value="TreeGrafter"/>
</dbReference>
<dbReference type="GO" id="GO:0000178">
    <property type="term" value="C:exosome (RNase complex)"/>
    <property type="evidence" value="ECO:0007669"/>
    <property type="project" value="TreeGrafter"/>
</dbReference>
<evidence type="ECO:0000256" key="1">
    <source>
        <dbReference type="RuleBase" id="RU368003"/>
    </source>
</evidence>
<evidence type="ECO:0000313" key="4">
    <source>
        <dbReference type="WBParaSite" id="ACRNAN_scaffold971.g22818.t1"/>
    </source>
</evidence>
<feature type="region of interest" description="Disordered" evidence="2">
    <location>
        <begin position="127"/>
        <end position="186"/>
    </location>
</feature>
<comment type="subunit">
    <text evidence="1">Monomer and homodimer.</text>
</comment>
<keyword evidence="3" id="KW-1185">Reference proteome</keyword>
<dbReference type="PANTHER" id="PTHR15341:SF3">
    <property type="entry name" value="NUCLEAR NUCLEIC ACID-BINDING PROTEIN C1D"/>
    <property type="match status" value="1"/>
</dbReference>
<dbReference type="WBParaSite" id="ACRNAN_scaffold971.g22818.t1">
    <property type="protein sequence ID" value="ACRNAN_scaffold971.g22818.t1"/>
    <property type="gene ID" value="ACRNAN_scaffold971.g22818"/>
</dbReference>
<dbReference type="GO" id="GO:0000460">
    <property type="term" value="P:maturation of 5.8S rRNA"/>
    <property type="evidence" value="ECO:0007669"/>
    <property type="project" value="TreeGrafter"/>
</dbReference>
<feature type="compositionally biased region" description="Polar residues" evidence="2">
    <location>
        <begin position="175"/>
        <end position="186"/>
    </location>
</feature>